<dbReference type="Pfam" id="PF00668">
    <property type="entry name" value="Condensation"/>
    <property type="match status" value="1"/>
</dbReference>
<dbReference type="Gene3D" id="3.30.559.30">
    <property type="entry name" value="Nonribosomal peptide synthetase, condensation domain"/>
    <property type="match status" value="1"/>
</dbReference>
<dbReference type="NCBIfam" id="TIGR01746">
    <property type="entry name" value="Thioester-redct"/>
    <property type="match status" value="1"/>
</dbReference>
<dbReference type="InterPro" id="IPR023213">
    <property type="entry name" value="CAT-like_dom_sf"/>
</dbReference>
<organism evidence="6 7">
    <name type="scientific">Penicillium polonicum</name>
    <dbReference type="NCBI Taxonomy" id="60169"/>
    <lineage>
        <taxon>Eukaryota</taxon>
        <taxon>Fungi</taxon>
        <taxon>Dikarya</taxon>
        <taxon>Ascomycota</taxon>
        <taxon>Pezizomycotina</taxon>
        <taxon>Eurotiomycetes</taxon>
        <taxon>Eurotiomycetidae</taxon>
        <taxon>Eurotiales</taxon>
        <taxon>Aspergillaceae</taxon>
        <taxon>Penicillium</taxon>
    </lineage>
</organism>
<dbReference type="Gene3D" id="3.30.300.30">
    <property type="match status" value="2"/>
</dbReference>
<dbReference type="Gene3D" id="3.40.50.12780">
    <property type="entry name" value="N-terminal domain of ligase-like"/>
    <property type="match status" value="3"/>
</dbReference>
<proteinExistence type="inferred from homology"/>
<dbReference type="Pfam" id="PF00501">
    <property type="entry name" value="AMP-binding"/>
    <property type="match status" value="3"/>
</dbReference>
<dbReference type="PROSITE" id="PS00455">
    <property type="entry name" value="AMP_BINDING"/>
    <property type="match status" value="1"/>
</dbReference>
<dbReference type="InterPro" id="IPR010080">
    <property type="entry name" value="Thioester_reductase-like_dom"/>
</dbReference>
<keyword evidence="7" id="KW-1185">Reference proteome</keyword>
<dbReference type="InterPro" id="IPR020845">
    <property type="entry name" value="AMP-binding_CS"/>
</dbReference>
<dbReference type="FunFam" id="3.40.50.12780:FF:000014">
    <property type="entry name" value="Nonribosomal peptide synthetase 1"/>
    <property type="match status" value="1"/>
</dbReference>
<keyword evidence="2" id="KW-0597">Phosphoprotein</keyword>
<dbReference type="GO" id="GO:0016874">
    <property type="term" value="F:ligase activity"/>
    <property type="evidence" value="ECO:0007669"/>
    <property type="project" value="UniProtKB-KW"/>
</dbReference>
<dbReference type="OrthoDB" id="416786at2759"/>
<dbReference type="InterPro" id="IPR013120">
    <property type="entry name" value="FAR_NAD-bd"/>
</dbReference>
<gene>
    <name evidence="6" type="ORF">PENPOL_c004G08537</name>
</gene>
<dbReference type="SUPFAM" id="SSF47336">
    <property type="entry name" value="ACP-like"/>
    <property type="match status" value="2"/>
</dbReference>
<dbReference type="InterPro" id="IPR045851">
    <property type="entry name" value="AMP-bd_C_sf"/>
</dbReference>
<dbReference type="Gene3D" id="3.30.559.10">
    <property type="entry name" value="Chloramphenicol acetyltransferase-like domain"/>
    <property type="match status" value="1"/>
</dbReference>
<keyword evidence="1" id="KW-0596">Phosphopantetheine</keyword>
<dbReference type="SUPFAM" id="SSF52777">
    <property type="entry name" value="CoA-dependent acyltransferases"/>
    <property type="match status" value="2"/>
</dbReference>
<evidence type="ECO:0000313" key="6">
    <source>
        <dbReference type="EMBL" id="OQD66751.1"/>
    </source>
</evidence>
<dbReference type="Pfam" id="PF00550">
    <property type="entry name" value="PP-binding"/>
    <property type="match status" value="2"/>
</dbReference>
<evidence type="ECO:0000256" key="4">
    <source>
        <dbReference type="ARBA" id="ARBA00029454"/>
    </source>
</evidence>
<dbReference type="InterPro" id="IPR006162">
    <property type="entry name" value="Ppantetheine_attach_site"/>
</dbReference>
<name>A0A1V6NPT5_PENPO</name>
<evidence type="ECO:0000256" key="3">
    <source>
        <dbReference type="ARBA" id="ARBA00022598"/>
    </source>
</evidence>
<feature type="domain" description="Carrier" evidence="5">
    <location>
        <begin position="1593"/>
        <end position="1678"/>
    </location>
</feature>
<dbReference type="SUPFAM" id="SSF56801">
    <property type="entry name" value="Acetyl-CoA synthetase-like"/>
    <property type="match status" value="2"/>
</dbReference>
<dbReference type="InterPro" id="IPR042099">
    <property type="entry name" value="ANL_N_sf"/>
</dbReference>
<dbReference type="STRING" id="60169.A0A1V6NPT5"/>
<dbReference type="InterPro" id="IPR009081">
    <property type="entry name" value="PP-bd_ACP"/>
</dbReference>
<dbReference type="GO" id="GO:0044550">
    <property type="term" value="P:secondary metabolite biosynthetic process"/>
    <property type="evidence" value="ECO:0007669"/>
    <property type="project" value="TreeGrafter"/>
</dbReference>
<accession>A0A1V6NPT5</accession>
<comment type="similarity">
    <text evidence="4">Belongs to the NRP synthetase family.</text>
</comment>
<dbReference type="Pfam" id="PF07993">
    <property type="entry name" value="NAD_binding_4"/>
    <property type="match status" value="1"/>
</dbReference>
<dbReference type="FunFam" id="3.30.300.30:FF:000015">
    <property type="entry name" value="Nonribosomal peptide synthase SidD"/>
    <property type="match status" value="2"/>
</dbReference>
<dbReference type="InterPro" id="IPR010071">
    <property type="entry name" value="AA_adenyl_dom"/>
</dbReference>
<dbReference type="GO" id="GO:0031177">
    <property type="term" value="F:phosphopantetheine binding"/>
    <property type="evidence" value="ECO:0007669"/>
    <property type="project" value="TreeGrafter"/>
</dbReference>
<dbReference type="InterPro" id="IPR000873">
    <property type="entry name" value="AMP-dep_synth/lig_dom"/>
</dbReference>
<dbReference type="PROSITE" id="PS00012">
    <property type="entry name" value="PHOSPHOPANTETHEINE"/>
    <property type="match status" value="1"/>
</dbReference>
<feature type="domain" description="Carrier" evidence="5">
    <location>
        <begin position="575"/>
        <end position="651"/>
    </location>
</feature>
<dbReference type="PANTHER" id="PTHR45527:SF3">
    <property type="entry name" value="SIDEROPHORE SYNTHETASE (EUROFUNG)"/>
    <property type="match status" value="1"/>
</dbReference>
<dbReference type="CDD" id="cd05918">
    <property type="entry name" value="A_NRPS_SidN3_like"/>
    <property type="match status" value="2"/>
</dbReference>
<keyword evidence="3" id="KW-0436">Ligase</keyword>
<comment type="caution">
    <text evidence="6">The sequence shown here is derived from an EMBL/GenBank/DDBJ whole genome shotgun (WGS) entry which is preliminary data.</text>
</comment>
<dbReference type="GO" id="GO:0005737">
    <property type="term" value="C:cytoplasm"/>
    <property type="evidence" value="ECO:0007669"/>
    <property type="project" value="TreeGrafter"/>
</dbReference>
<dbReference type="InterPro" id="IPR036291">
    <property type="entry name" value="NAD(P)-bd_dom_sf"/>
</dbReference>
<evidence type="ECO:0000313" key="7">
    <source>
        <dbReference type="Proteomes" id="UP000191408"/>
    </source>
</evidence>
<dbReference type="CDD" id="cd19545">
    <property type="entry name" value="FUM14_C_NRPS-like"/>
    <property type="match status" value="1"/>
</dbReference>
<dbReference type="InterPro" id="IPR001242">
    <property type="entry name" value="Condensation_dom"/>
</dbReference>
<dbReference type="Gene3D" id="3.40.50.720">
    <property type="entry name" value="NAD(P)-binding Rossmann-like Domain"/>
    <property type="match status" value="1"/>
</dbReference>
<protein>
    <recommendedName>
        <fullName evidence="5">Carrier domain-containing protein</fullName>
    </recommendedName>
</protein>
<dbReference type="PANTHER" id="PTHR45527">
    <property type="entry name" value="NONRIBOSOMAL PEPTIDE SYNTHETASE"/>
    <property type="match status" value="1"/>
</dbReference>
<dbReference type="GO" id="GO:0043041">
    <property type="term" value="P:amino acid activation for nonribosomal peptide biosynthetic process"/>
    <property type="evidence" value="ECO:0007669"/>
    <property type="project" value="TreeGrafter"/>
</dbReference>
<evidence type="ECO:0000259" key="5">
    <source>
        <dbReference type="PROSITE" id="PS50075"/>
    </source>
</evidence>
<dbReference type="InterPro" id="IPR036736">
    <property type="entry name" value="ACP-like_sf"/>
</dbReference>
<dbReference type="Gene3D" id="1.10.1200.10">
    <property type="entry name" value="ACP-like"/>
    <property type="match status" value="2"/>
</dbReference>
<dbReference type="Proteomes" id="UP000191408">
    <property type="component" value="Unassembled WGS sequence"/>
</dbReference>
<reference evidence="7" key="1">
    <citation type="journal article" date="2017" name="Nat. Microbiol.">
        <title>Global analysis of biosynthetic gene clusters reveals vast potential of secondary metabolite production in Penicillium species.</title>
        <authorList>
            <person name="Nielsen J.C."/>
            <person name="Grijseels S."/>
            <person name="Prigent S."/>
            <person name="Ji B."/>
            <person name="Dainat J."/>
            <person name="Nielsen K.F."/>
            <person name="Frisvad J.C."/>
            <person name="Workman M."/>
            <person name="Nielsen J."/>
        </authorList>
    </citation>
    <scope>NUCLEOTIDE SEQUENCE [LARGE SCALE GENOMIC DNA]</scope>
    <source>
        <strain evidence="7">IBT 4502</strain>
    </source>
</reference>
<evidence type="ECO:0000256" key="2">
    <source>
        <dbReference type="ARBA" id="ARBA00022553"/>
    </source>
</evidence>
<dbReference type="EMBL" id="MDYM01000004">
    <property type="protein sequence ID" value="OQD66751.1"/>
    <property type="molecule type" value="Genomic_DNA"/>
</dbReference>
<evidence type="ECO:0000256" key="1">
    <source>
        <dbReference type="ARBA" id="ARBA00022450"/>
    </source>
</evidence>
<dbReference type="PROSITE" id="PS50075">
    <property type="entry name" value="CARRIER"/>
    <property type="match status" value="2"/>
</dbReference>
<dbReference type="SUPFAM" id="SSF51735">
    <property type="entry name" value="NAD(P)-binding Rossmann-fold domains"/>
    <property type="match status" value="1"/>
</dbReference>
<dbReference type="NCBIfam" id="TIGR01733">
    <property type="entry name" value="AA-adenyl-dom"/>
    <property type="match status" value="1"/>
</dbReference>
<sequence>MSLAEQNESADVKLTDTGTVTQTDLERIWAWNKLCPEPIERCVHEIFEEKAQDQPDALAICAWDGDLMYGELDQLATKLANRLTELGVGPGLLVPLCFEKSMWTTVAMLGVLKAGGGFLMLDPSLPERHLHHITQQVKADLILSSVSNRELSSRLVRNVVPINRRFFIDLNVQANWRLPPCCPFSVVCLNFTSGSTGTPKGIMLTHCNLASALYHQAQHLQFTKESRVYDFSSYSFDASLSQTFTSLAAGACLCVPREQYRINNLAQSIASLRANVVTLTPSVAQLLGPRDVPTVQSVIFIGEPLRLRDITRWWGQVRVLNVYGPSECTPYSVINSHASCPQEATRIGIGAGQVTWVVNPDNHHDLLPLGDIGELLLEGPLVSEGYLNDPDKTAMAFIHDPVWMRRGSPEQPGRHGKRLYKTGDLVHYNEDGSLTFVGRKDTQIKIHGQRVELGGIEHCLQEHMTEAKQVVVDVIIPKGESLGPVLAAFIHMYPISANLKHPAPTCIAEIIHISTDIEGILTQQLPRYMVPTVFFSIREIPLTVTGKLDRGRLREIGTSCFHKSMERQRQMAKSKPTSRVGLELQNIFGRVLAIDPALVGLEDSFFRLGGDSIGAMRVVSEAQKADIELTVSQIFQYPTLGNLVSLCHNVADKAPGHIPPFALLRGSFNKKLLLREIAAQYQLDPTIIDDAYPCTALQEGLLSLSLKHPGEYMIQRTLELHSTVQTADFCRAWEKIARNTAILRTRIIQCSDVGPLQLVLNEGIRWTHTIGLNEYLEEDKKKLMEVGKPLARYAMVTDNTGARRWFVWTLHHALYDGWSLPLMTDMVSREYRGIWTEPTKHEFKSFIQYVEEQNSDKVAEYWRNTLTNCDCTPFPALPLSVQRPVADSNITHKVPWLNMRPRDVTITTLVRAAWALLARCMTNSDSVVFGITTSGRSAPINGINEMVGPTIATVPFHVKILQSQKALDYLTAVQQQATDMIPFEHFGLQRIAKASPEAQQACMFQTLLIVQPPRNAQSDCTLGLWEESDEPEWVNTFALALEVQIGMKRVNARFDSNVIKPWIVQRLLEGLDFVMKQLDTAGFQQSIAEIELVTPRSLEQIWDWNCTVPSPVKESIHYMIEERMRNQPMATAIFAWDGEFTYGELDRLSTEVAAQLVKFGVGPQLLGPDILVPLCFEKSKWTIVAMLSVLRSGAGFVLLDPFLPELRLQSILQKLELLGFTRESRLLDFASYAFDAAIHNAVATLVAGGCLCIPSEKDRNGNIGNIMATMHPTVVNLTPTVARLLDPGMAPNLKTLILLGEPVTTRDIERWQSHNVRLINTYGPAECTPISTINAFASNTEEAIRIGKGMGLVTWIVDPEDHNRLSSPGCTGELLLEGPLVGNGYMGDPVKTAEAFIEDPEWLLKGSHAQPGRHGRLYKTGDLVQYNEDGSLTFMGRKDSQVKIRGQRFELGEVEHHILDCLPTKASQVVAEVVVPERELNPRPVLVAFIQVSDNGITFNEKSTFTPEIHPMAADIKKMLLHHLPSYMVPTAVFSLSDLPLTTTGKTNRRRLREIGRKLLLAEGGQAFDAAERSLENGSPSCRPIMESEQPAHKLAQKIHSMCPSWSQESLSLREDGSKHRHTEFNDVPLHSSGLDSVNMMELMSFISQNFDIQVGMQFLMNRKTSIRSLAQYIADSQSCDTKDHPVRHSSTLPLLSVDLMAEINRHDSRILSAQQKPTCHNNIASNDPPVHRDTMSLTVLLTGATGFVGTEILRQLLGHRQVSRVIGLVRGDTDDAARQRTIDAAVKALWWTNSHADKLEVWRGDLSLPHLGLDPTRWDSLASGQAVNVIIHSGATVHWTKRYEVLEGANVGSTVKLLLLAIGLPCMRFLYVTGGRPWDSHEELDVAEELSSDNAIAYSQTKFVAEAVVKRATRRSPFNTNRLAIFNPGWVIGTPTEGFSNPDDYIWRLAATCINIGAYNAAEADGWLSISDVTATATSIIDTALGKEMKRVNGKDPVDGMTWREFWTILGSLGYRLQAKAMAEWLALVRADIEAAREKHPLWPLAHMITGLQNDERMVGSSRQKRGSTPLRLKGAVKRSAEFLVKVGFLPTPSDQTQETI</sequence>